<evidence type="ECO:0000256" key="4">
    <source>
        <dbReference type="ARBA" id="ARBA00023157"/>
    </source>
</evidence>
<evidence type="ECO:0000256" key="3">
    <source>
        <dbReference type="ARBA" id="ARBA00022748"/>
    </source>
</evidence>
<evidence type="ECO:0000256" key="1">
    <source>
        <dbReference type="ARBA" id="ARBA00004196"/>
    </source>
</evidence>
<feature type="transmembrane region" description="Helical" evidence="6">
    <location>
        <begin position="15"/>
        <end position="35"/>
    </location>
</feature>
<dbReference type="InterPro" id="IPR017937">
    <property type="entry name" value="Thioredoxin_CS"/>
</dbReference>
<comment type="subcellular location">
    <subcellularLocation>
        <location evidence="1">Cell envelope</location>
    </subcellularLocation>
</comment>
<name>A0ABV0BJ22_9HYPH</name>
<dbReference type="CDD" id="cd03010">
    <property type="entry name" value="TlpA_like_DsbE"/>
    <property type="match status" value="1"/>
</dbReference>
<accession>A0ABV0BJ22</accession>
<protein>
    <submittedName>
        <fullName evidence="8">DsbE family thiol:disulfide interchange protein</fullName>
    </submittedName>
</protein>
<keyword evidence="4" id="KW-1015">Disulfide bond</keyword>
<dbReference type="InterPro" id="IPR013740">
    <property type="entry name" value="Redoxin"/>
</dbReference>
<sequence>MSQTETPPEKTKRSYIYLLPLAVFGILLVLLWFGLGGFSQSGRNPSELTWVLQGKPVPNFNLTPLNGLKTVDGQQMPGLKTEDFRGKISIVNFWGSWCVPCRAEHPGLMKLAEIAKQKNVQFVSINYKDQPAENPLAFLRELGNPFSAVGVDNSGRAGIDFGVYGVPETFIIGPDAIFFEKHVGPLLPVNFDSFIAKLEAAIAKYPEAVKP</sequence>
<keyword evidence="5" id="KW-0676">Redox-active center</keyword>
<dbReference type="InterPro" id="IPR036249">
    <property type="entry name" value="Thioredoxin-like_sf"/>
</dbReference>
<evidence type="ECO:0000313" key="8">
    <source>
        <dbReference type="EMBL" id="MEN3929540.1"/>
    </source>
</evidence>
<dbReference type="PANTHER" id="PTHR42852">
    <property type="entry name" value="THIOL:DISULFIDE INTERCHANGE PROTEIN DSBE"/>
    <property type="match status" value="1"/>
</dbReference>
<dbReference type="EMBL" id="JBBYXI010000001">
    <property type="protein sequence ID" value="MEN3929540.1"/>
    <property type="molecule type" value="Genomic_DNA"/>
</dbReference>
<dbReference type="PROSITE" id="PS00194">
    <property type="entry name" value="THIOREDOXIN_1"/>
    <property type="match status" value="1"/>
</dbReference>
<dbReference type="Proteomes" id="UP001418637">
    <property type="component" value="Unassembled WGS sequence"/>
</dbReference>
<feature type="domain" description="Thioredoxin" evidence="7">
    <location>
        <begin position="51"/>
        <end position="203"/>
    </location>
</feature>
<evidence type="ECO:0000256" key="2">
    <source>
        <dbReference type="ARBA" id="ARBA00007758"/>
    </source>
</evidence>
<dbReference type="NCBIfam" id="TIGR00385">
    <property type="entry name" value="dsbE"/>
    <property type="match status" value="1"/>
</dbReference>
<dbReference type="InterPro" id="IPR013766">
    <property type="entry name" value="Thioredoxin_domain"/>
</dbReference>
<evidence type="ECO:0000313" key="9">
    <source>
        <dbReference type="Proteomes" id="UP001418637"/>
    </source>
</evidence>
<dbReference type="SUPFAM" id="SSF52833">
    <property type="entry name" value="Thioredoxin-like"/>
    <property type="match status" value="1"/>
</dbReference>
<dbReference type="RefSeq" id="WP_346335539.1">
    <property type="nucleotide sequence ID" value="NZ_JBBYXI010000001.1"/>
</dbReference>
<keyword evidence="6" id="KW-1133">Transmembrane helix</keyword>
<keyword evidence="6" id="KW-0812">Transmembrane</keyword>
<dbReference type="InterPro" id="IPR004799">
    <property type="entry name" value="Periplasmic_diS_OxRdtase_DsbE"/>
</dbReference>
<gene>
    <name evidence="8" type="ORF">WJT86_00525</name>
</gene>
<keyword evidence="3" id="KW-0201">Cytochrome c-type biogenesis</keyword>
<dbReference type="InterPro" id="IPR050553">
    <property type="entry name" value="Thioredoxin_ResA/DsbE_sf"/>
</dbReference>
<dbReference type="PROSITE" id="PS51352">
    <property type="entry name" value="THIOREDOXIN_2"/>
    <property type="match status" value="1"/>
</dbReference>
<comment type="caution">
    <text evidence="8">The sequence shown here is derived from an EMBL/GenBank/DDBJ whole genome shotgun (WGS) entry which is preliminary data.</text>
</comment>
<comment type="similarity">
    <text evidence="2">Belongs to the thioredoxin family. DsbE subfamily.</text>
</comment>
<evidence type="ECO:0000256" key="5">
    <source>
        <dbReference type="ARBA" id="ARBA00023284"/>
    </source>
</evidence>
<dbReference type="Gene3D" id="3.40.30.10">
    <property type="entry name" value="Glutaredoxin"/>
    <property type="match status" value="1"/>
</dbReference>
<dbReference type="PANTHER" id="PTHR42852:SF6">
    <property type="entry name" value="THIOL:DISULFIDE INTERCHANGE PROTEIN DSBE"/>
    <property type="match status" value="1"/>
</dbReference>
<keyword evidence="6" id="KW-0472">Membrane</keyword>
<dbReference type="Pfam" id="PF08534">
    <property type="entry name" value="Redoxin"/>
    <property type="match status" value="1"/>
</dbReference>
<reference evidence="8 9" key="1">
    <citation type="submission" date="2024-04" db="EMBL/GenBank/DDBJ databases">
        <title>A novel species isolated from cricket.</title>
        <authorList>
            <person name="Wang H.-C."/>
        </authorList>
    </citation>
    <scope>NUCLEOTIDE SEQUENCE [LARGE SCALE GENOMIC DNA]</scope>
    <source>
        <strain evidence="8 9">WL0021</strain>
    </source>
</reference>
<organism evidence="8 9">
    <name type="scientific">Hohaiivirga grylli</name>
    <dbReference type="NCBI Taxonomy" id="3133970"/>
    <lineage>
        <taxon>Bacteria</taxon>
        <taxon>Pseudomonadati</taxon>
        <taxon>Pseudomonadota</taxon>
        <taxon>Alphaproteobacteria</taxon>
        <taxon>Hyphomicrobiales</taxon>
        <taxon>Methylobacteriaceae</taxon>
        <taxon>Hohaiivirga</taxon>
    </lineage>
</organism>
<evidence type="ECO:0000256" key="6">
    <source>
        <dbReference type="SAM" id="Phobius"/>
    </source>
</evidence>
<keyword evidence="9" id="KW-1185">Reference proteome</keyword>
<proteinExistence type="inferred from homology"/>
<evidence type="ECO:0000259" key="7">
    <source>
        <dbReference type="PROSITE" id="PS51352"/>
    </source>
</evidence>